<evidence type="ECO:0000313" key="4">
    <source>
        <dbReference type="Proteomes" id="UP000014760"/>
    </source>
</evidence>
<dbReference type="OrthoDB" id="6239463at2759"/>
<feature type="non-terminal residue" evidence="2">
    <location>
        <position position="134"/>
    </location>
</feature>
<dbReference type="Gene3D" id="1.20.1070.10">
    <property type="entry name" value="Rhodopsin 7-helix transmembrane proteins"/>
    <property type="match status" value="1"/>
</dbReference>
<evidence type="ECO:0008006" key="5">
    <source>
        <dbReference type="Google" id="ProtNLM"/>
    </source>
</evidence>
<keyword evidence="1" id="KW-0472">Membrane</keyword>
<protein>
    <recommendedName>
        <fullName evidence="5">G-protein coupled receptors family 1 profile domain-containing protein</fullName>
    </recommendedName>
</protein>
<gene>
    <name evidence="2" type="ORF">CAPTEDRAFT_217754</name>
</gene>
<sequence>MYVRPHLGYWLGLGSLTLDSPAWAALTATETGLLESLQSIAMRVIIMLLTMMAIFVIAWGPFLCQAFYVAVFKKNTRFNYAQHTPRLIFTAMSFSSAALNSIILPINSNYFHIKVIESYGSPDRAQFAYQVFMT</sequence>
<dbReference type="Proteomes" id="UP000014760">
    <property type="component" value="Unassembled WGS sequence"/>
</dbReference>
<dbReference type="AlphaFoldDB" id="R7VID1"/>
<dbReference type="EMBL" id="AMQN01035023">
    <property type="status" value="NOT_ANNOTATED_CDS"/>
    <property type="molecule type" value="Genomic_DNA"/>
</dbReference>
<evidence type="ECO:0000256" key="1">
    <source>
        <dbReference type="SAM" id="Phobius"/>
    </source>
</evidence>
<reference evidence="3" key="3">
    <citation type="submission" date="2015-06" db="UniProtKB">
        <authorList>
            <consortium name="EnsemblMetazoa"/>
        </authorList>
    </citation>
    <scope>IDENTIFICATION</scope>
</reference>
<reference evidence="2 4" key="2">
    <citation type="journal article" date="2013" name="Nature">
        <title>Insights into bilaterian evolution from three spiralian genomes.</title>
        <authorList>
            <person name="Simakov O."/>
            <person name="Marletaz F."/>
            <person name="Cho S.J."/>
            <person name="Edsinger-Gonzales E."/>
            <person name="Havlak P."/>
            <person name="Hellsten U."/>
            <person name="Kuo D.H."/>
            <person name="Larsson T."/>
            <person name="Lv J."/>
            <person name="Arendt D."/>
            <person name="Savage R."/>
            <person name="Osoegawa K."/>
            <person name="de Jong P."/>
            <person name="Grimwood J."/>
            <person name="Chapman J.A."/>
            <person name="Shapiro H."/>
            <person name="Aerts A."/>
            <person name="Otillar R.P."/>
            <person name="Terry A.Y."/>
            <person name="Boore J.L."/>
            <person name="Grigoriev I.V."/>
            <person name="Lindberg D.R."/>
            <person name="Seaver E.C."/>
            <person name="Weisblat D.A."/>
            <person name="Putnam N.H."/>
            <person name="Rokhsar D.S."/>
        </authorList>
    </citation>
    <scope>NUCLEOTIDE SEQUENCE</scope>
    <source>
        <strain evidence="2 4">I ESC-2004</strain>
    </source>
</reference>
<dbReference type="EMBL" id="KB292012">
    <property type="protein sequence ID" value="ELU18297.1"/>
    <property type="molecule type" value="Genomic_DNA"/>
</dbReference>
<keyword evidence="1" id="KW-0812">Transmembrane</keyword>
<keyword evidence="1" id="KW-1133">Transmembrane helix</keyword>
<dbReference type="EnsemblMetazoa" id="CapteT217754">
    <property type="protein sequence ID" value="CapteP217754"/>
    <property type="gene ID" value="CapteG217754"/>
</dbReference>
<proteinExistence type="predicted"/>
<feature type="transmembrane region" description="Helical" evidence="1">
    <location>
        <begin position="40"/>
        <end position="67"/>
    </location>
</feature>
<reference evidence="4" key="1">
    <citation type="submission" date="2012-12" db="EMBL/GenBank/DDBJ databases">
        <authorList>
            <person name="Hellsten U."/>
            <person name="Grimwood J."/>
            <person name="Chapman J.A."/>
            <person name="Shapiro H."/>
            <person name="Aerts A."/>
            <person name="Otillar R.P."/>
            <person name="Terry A.Y."/>
            <person name="Boore J.L."/>
            <person name="Simakov O."/>
            <person name="Marletaz F."/>
            <person name="Cho S.-J."/>
            <person name="Edsinger-Gonzales E."/>
            <person name="Havlak P."/>
            <person name="Kuo D.-H."/>
            <person name="Larsson T."/>
            <person name="Lv J."/>
            <person name="Arendt D."/>
            <person name="Savage R."/>
            <person name="Osoegawa K."/>
            <person name="de Jong P."/>
            <person name="Lindberg D.R."/>
            <person name="Seaver E.C."/>
            <person name="Weisblat D.A."/>
            <person name="Putnam N.H."/>
            <person name="Grigoriev I.V."/>
            <person name="Rokhsar D.S."/>
        </authorList>
    </citation>
    <scope>NUCLEOTIDE SEQUENCE</scope>
    <source>
        <strain evidence="4">I ESC-2004</strain>
    </source>
</reference>
<keyword evidence="4" id="KW-1185">Reference proteome</keyword>
<evidence type="ECO:0000313" key="3">
    <source>
        <dbReference type="EnsemblMetazoa" id="CapteP217754"/>
    </source>
</evidence>
<dbReference type="HOGENOM" id="CLU_1901419_0_0_1"/>
<accession>R7VID1</accession>
<evidence type="ECO:0000313" key="2">
    <source>
        <dbReference type="EMBL" id="ELU18297.1"/>
    </source>
</evidence>
<name>R7VID1_CAPTE</name>
<dbReference type="SUPFAM" id="SSF81321">
    <property type="entry name" value="Family A G protein-coupled receptor-like"/>
    <property type="match status" value="1"/>
</dbReference>
<organism evidence="2">
    <name type="scientific">Capitella teleta</name>
    <name type="common">Polychaete worm</name>
    <dbReference type="NCBI Taxonomy" id="283909"/>
    <lineage>
        <taxon>Eukaryota</taxon>
        <taxon>Metazoa</taxon>
        <taxon>Spiralia</taxon>
        <taxon>Lophotrochozoa</taxon>
        <taxon>Annelida</taxon>
        <taxon>Polychaeta</taxon>
        <taxon>Sedentaria</taxon>
        <taxon>Scolecida</taxon>
        <taxon>Capitellidae</taxon>
        <taxon>Capitella</taxon>
    </lineage>
</organism>
<feature type="transmembrane region" description="Helical" evidence="1">
    <location>
        <begin position="87"/>
        <end position="106"/>
    </location>
</feature>